<dbReference type="Proteomes" id="UP001189429">
    <property type="component" value="Unassembled WGS sequence"/>
</dbReference>
<proteinExistence type="predicted"/>
<accession>A0ABN9Y2J1</accession>
<gene>
    <name evidence="1" type="ORF">PCOR1329_LOCUS80751</name>
</gene>
<sequence>MFTKDASLLNKATGWHMDLVLVPLDVKSGGYVTFWCHIGRRLDSRKDSVLMFSAGSHRDLAMQYWYGPPASWDGLLAERFVTEMALELDVGDCTAHHGWMMHKAHKQNAALGARNALAFSYVSANAMPLPDLKGDGRGRADRPFHMEDELSFRDWFYDVPQFKPVDHPLIPLVYG</sequence>
<comment type="caution">
    <text evidence="1">The sequence shown here is derived from an EMBL/GenBank/DDBJ whole genome shotgun (WGS) entry which is preliminary data.</text>
</comment>
<evidence type="ECO:0000313" key="1">
    <source>
        <dbReference type="EMBL" id="CAK0904833.1"/>
    </source>
</evidence>
<keyword evidence="2" id="KW-1185">Reference proteome</keyword>
<dbReference type="Gene3D" id="2.60.120.620">
    <property type="entry name" value="q2cbj1_9rhob like domain"/>
    <property type="match status" value="1"/>
</dbReference>
<evidence type="ECO:0008006" key="3">
    <source>
        <dbReference type="Google" id="ProtNLM"/>
    </source>
</evidence>
<dbReference type="SUPFAM" id="SSF51197">
    <property type="entry name" value="Clavaminate synthase-like"/>
    <property type="match status" value="1"/>
</dbReference>
<name>A0ABN9Y2J1_9DINO</name>
<dbReference type="EMBL" id="CAUYUJ010021471">
    <property type="protein sequence ID" value="CAK0904833.1"/>
    <property type="molecule type" value="Genomic_DNA"/>
</dbReference>
<evidence type="ECO:0000313" key="2">
    <source>
        <dbReference type="Proteomes" id="UP001189429"/>
    </source>
</evidence>
<reference evidence="1" key="1">
    <citation type="submission" date="2023-10" db="EMBL/GenBank/DDBJ databases">
        <authorList>
            <person name="Chen Y."/>
            <person name="Shah S."/>
            <person name="Dougan E. K."/>
            <person name="Thang M."/>
            <person name="Chan C."/>
        </authorList>
    </citation>
    <scope>NUCLEOTIDE SEQUENCE [LARGE SCALE GENOMIC DNA]</scope>
</reference>
<protein>
    <recommendedName>
        <fullName evidence="3">Phytanoyl-CoA dioxygenase</fullName>
    </recommendedName>
</protein>
<organism evidence="1 2">
    <name type="scientific">Prorocentrum cordatum</name>
    <dbReference type="NCBI Taxonomy" id="2364126"/>
    <lineage>
        <taxon>Eukaryota</taxon>
        <taxon>Sar</taxon>
        <taxon>Alveolata</taxon>
        <taxon>Dinophyceae</taxon>
        <taxon>Prorocentrales</taxon>
        <taxon>Prorocentraceae</taxon>
        <taxon>Prorocentrum</taxon>
    </lineage>
</organism>